<dbReference type="OrthoDB" id="9988524at2759"/>
<gene>
    <name evidence="2" type="ORF">AAL_07448</name>
</gene>
<dbReference type="Gene3D" id="3.90.190.10">
    <property type="entry name" value="Protein tyrosine phosphatase superfamily"/>
    <property type="match status" value="1"/>
</dbReference>
<evidence type="ECO:0000313" key="2">
    <source>
        <dbReference type="EMBL" id="KZZ89940.1"/>
    </source>
</evidence>
<proteinExistence type="predicted"/>
<dbReference type="Proteomes" id="UP000078544">
    <property type="component" value="Unassembled WGS sequence"/>
</dbReference>
<dbReference type="GO" id="GO:0004721">
    <property type="term" value="F:phosphoprotein phosphatase activity"/>
    <property type="evidence" value="ECO:0007669"/>
    <property type="project" value="InterPro"/>
</dbReference>
<dbReference type="InterPro" id="IPR000387">
    <property type="entry name" value="Tyr_Pase_dom"/>
</dbReference>
<dbReference type="PROSITE" id="PS50056">
    <property type="entry name" value="TYR_PHOSPHATASE_2"/>
    <property type="match status" value="1"/>
</dbReference>
<dbReference type="SUPFAM" id="SSF52799">
    <property type="entry name" value="(Phosphotyrosine protein) phosphatases II"/>
    <property type="match status" value="1"/>
</dbReference>
<name>A0A166NGX5_9HYPO</name>
<reference evidence="2 3" key="1">
    <citation type="journal article" date="2016" name="Genome Biol. Evol.">
        <title>Divergent and convergent evolution of fungal pathogenicity.</title>
        <authorList>
            <person name="Shang Y."/>
            <person name="Xiao G."/>
            <person name="Zheng P."/>
            <person name="Cen K."/>
            <person name="Zhan S."/>
            <person name="Wang C."/>
        </authorList>
    </citation>
    <scope>NUCLEOTIDE SEQUENCE [LARGE SCALE GENOMIC DNA]</scope>
    <source>
        <strain evidence="2 3">RCEF 2490</strain>
    </source>
</reference>
<evidence type="ECO:0000259" key="1">
    <source>
        <dbReference type="PROSITE" id="PS50056"/>
    </source>
</evidence>
<dbReference type="PANTHER" id="PTHR31126:SF10">
    <property type="entry name" value="PROTEIN PHOSPHATASE, PUTATIVE (AFU_ORTHOLOGUE AFUA_6G06650)-RELATED"/>
    <property type="match status" value="1"/>
</dbReference>
<dbReference type="InterPro" id="IPR016130">
    <property type="entry name" value="Tyr_Pase_AS"/>
</dbReference>
<dbReference type="Pfam" id="PF13350">
    <property type="entry name" value="Y_phosphatase3"/>
    <property type="match status" value="1"/>
</dbReference>
<dbReference type="InterPro" id="IPR026893">
    <property type="entry name" value="Tyr/Ser_Pase_IphP-type"/>
</dbReference>
<comment type="caution">
    <text evidence="2">The sequence shown here is derived from an EMBL/GenBank/DDBJ whole genome shotgun (WGS) entry which is preliminary data.</text>
</comment>
<accession>A0A166NGX5</accession>
<dbReference type="InterPro" id="IPR029021">
    <property type="entry name" value="Prot-tyrosine_phosphatase-like"/>
</dbReference>
<dbReference type="PROSITE" id="PS00383">
    <property type="entry name" value="TYR_PHOSPHATASE_1"/>
    <property type="match status" value="1"/>
</dbReference>
<dbReference type="AlphaFoldDB" id="A0A166NGX5"/>
<dbReference type="STRING" id="1081109.A0A166NGX5"/>
<organism evidence="2 3">
    <name type="scientific">Moelleriella libera RCEF 2490</name>
    <dbReference type="NCBI Taxonomy" id="1081109"/>
    <lineage>
        <taxon>Eukaryota</taxon>
        <taxon>Fungi</taxon>
        <taxon>Dikarya</taxon>
        <taxon>Ascomycota</taxon>
        <taxon>Pezizomycotina</taxon>
        <taxon>Sordariomycetes</taxon>
        <taxon>Hypocreomycetidae</taxon>
        <taxon>Hypocreales</taxon>
        <taxon>Clavicipitaceae</taxon>
        <taxon>Moelleriella</taxon>
    </lineage>
</organism>
<evidence type="ECO:0000313" key="3">
    <source>
        <dbReference type="Proteomes" id="UP000078544"/>
    </source>
</evidence>
<sequence length="290" mass="33192">MSDSRPLQHVINFRDVGATINTYLGRKRIREGVIFRSARPDDASAEDAAIIRDEMGIATIIDLRTQTELIRQAKKLCPSTRDRALWSWFLPSPELPRIEGIRYENIKITGRPLERHLLRQLTWLTFIKVIFFFITGYRIDAVRLIATEAMLPRGLLGLGTDTIDHSGAEIRQTLAFFASAQSLPVLIHCTQGKDRTGLIIILVLMILDIPLDAIEHDYNLTDFALEAEREERLTEARQIGLTDDWVRTYPHMITGLMRHLEDKHGGLESYLDGIGFDEAQRTSLRRLLLY</sequence>
<dbReference type="EMBL" id="AZGY01000023">
    <property type="protein sequence ID" value="KZZ89940.1"/>
    <property type="molecule type" value="Genomic_DNA"/>
</dbReference>
<keyword evidence="3" id="KW-1185">Reference proteome</keyword>
<dbReference type="PANTHER" id="PTHR31126">
    <property type="entry name" value="TYROSINE-PROTEIN PHOSPHATASE"/>
    <property type="match status" value="1"/>
</dbReference>
<feature type="domain" description="Tyrosine specific protein phosphatases" evidence="1">
    <location>
        <begin position="184"/>
        <end position="215"/>
    </location>
</feature>
<protein>
    <submittedName>
        <fullName evidence="2">Protein-tyrosine phosphatase, SIW14-like protein</fullName>
    </submittedName>
</protein>